<reference evidence="3" key="1">
    <citation type="submission" date="2022-02" db="EMBL/GenBank/DDBJ databases">
        <authorList>
            <person name="King R."/>
        </authorList>
    </citation>
    <scope>NUCLEOTIDE SEQUENCE</scope>
</reference>
<name>A0A9P0IDJ5_SPOLI</name>
<proteinExistence type="predicted"/>
<feature type="domain" description="Fibulin C-terminal Ig-like" evidence="2">
    <location>
        <begin position="126"/>
        <end position="197"/>
    </location>
</feature>
<dbReference type="InterPro" id="IPR055088">
    <property type="entry name" value="Fibulin_C"/>
</dbReference>
<dbReference type="Proteomes" id="UP001153321">
    <property type="component" value="Chromosome 30"/>
</dbReference>
<keyword evidence="4" id="KW-1185">Reference proteome</keyword>
<dbReference type="AlphaFoldDB" id="A0A9P0IDJ5"/>
<protein>
    <recommendedName>
        <fullName evidence="2">Fibulin C-terminal Ig-like domain-containing protein</fullName>
    </recommendedName>
</protein>
<dbReference type="EMBL" id="LR824561">
    <property type="protein sequence ID" value="CAH1643906.1"/>
    <property type="molecule type" value="Genomic_DNA"/>
</dbReference>
<evidence type="ECO:0000313" key="3">
    <source>
        <dbReference type="EMBL" id="CAH1643906.1"/>
    </source>
</evidence>
<keyword evidence="1" id="KW-0677">Repeat</keyword>
<gene>
    <name evidence="3" type="ORF">SPLIT_LOCUS9260</name>
</gene>
<accession>A0A9P0IDJ5</accession>
<organism evidence="3 4">
    <name type="scientific">Spodoptera littoralis</name>
    <name type="common">Egyptian cotton leafworm</name>
    <dbReference type="NCBI Taxonomy" id="7109"/>
    <lineage>
        <taxon>Eukaryota</taxon>
        <taxon>Metazoa</taxon>
        <taxon>Ecdysozoa</taxon>
        <taxon>Arthropoda</taxon>
        <taxon>Hexapoda</taxon>
        <taxon>Insecta</taxon>
        <taxon>Pterygota</taxon>
        <taxon>Neoptera</taxon>
        <taxon>Endopterygota</taxon>
        <taxon>Lepidoptera</taxon>
        <taxon>Glossata</taxon>
        <taxon>Ditrysia</taxon>
        <taxon>Noctuoidea</taxon>
        <taxon>Noctuidae</taxon>
        <taxon>Amphipyrinae</taxon>
        <taxon>Spodoptera</taxon>
    </lineage>
</organism>
<dbReference type="Pfam" id="PF22914">
    <property type="entry name" value="Fibulin_C"/>
    <property type="match status" value="1"/>
</dbReference>
<evidence type="ECO:0000313" key="4">
    <source>
        <dbReference type="Proteomes" id="UP001153321"/>
    </source>
</evidence>
<evidence type="ECO:0000256" key="1">
    <source>
        <dbReference type="ARBA" id="ARBA00022737"/>
    </source>
</evidence>
<sequence length="200" mass="22310">MLAMCVRTHTVATTVIISTARQGVVSGNKPVKLETWDVSTSLGCTATSSSPLSPMPTYLSERVTAAPKKLGARGIRYVLNGHEWQRIESTGLLWRRPLPFMERVDFYKMPSPFQSWVVLFSKVSYELRLVSVQASPGVQPANLRCFNTRVLYNSCVVSLECSLPGPQVVELELTRSIMRGSRYAGSTVVRLFVIVSQYEF</sequence>
<evidence type="ECO:0000259" key="2">
    <source>
        <dbReference type="Pfam" id="PF22914"/>
    </source>
</evidence>